<reference evidence="1" key="1">
    <citation type="submission" date="2022-11" db="EMBL/GenBank/DDBJ databases">
        <title>Genome Sequence of Nemania bipapillata.</title>
        <authorList>
            <person name="Buettner E."/>
        </authorList>
    </citation>
    <scope>NUCLEOTIDE SEQUENCE</scope>
    <source>
        <strain evidence="1">CP14</strain>
    </source>
</reference>
<comment type="caution">
    <text evidence="1">The sequence shown here is derived from an EMBL/GenBank/DDBJ whole genome shotgun (WGS) entry which is preliminary data.</text>
</comment>
<sequence>MYEDSVYEDSADDDEITIRKPTIARSRKVNFEGFKNRFSEDEDVYALDVLVASDGDLMDDIRQEMSIRQVKARGDKRRGGRVQIPKASILPKEDGRIQRVRIQSESIVYHLFRAMDQPWSQSWPVVFSRPFIALIHIHNKMEQALADLESKWADEERHQLNKKAALNAQKEKADDGDLYGSDDDKEPADVIVGVEALRDMRCYVQFINNEIIPLSKKFDGTSRKRVCFDELGLLFNVGDLVWASDALSSTASNARIAGMYQPLWKIFALTLSTAPFEYSERASVLRRRRTNEADDDGDVGEEDEDTILEYFKIQAYYIDHDGTSYGAVMHEFVVPRYSGKQEITELPCYPIRFAENYEAKLEALTAQGEKFKLCLESSYLTYDGWTLISKPNGEPMKGKAGSSGMQRRLQLEYIDSNVIVDLVETFHDMPEWKPTFYKHKTVMDRWMSTRDAFPTLIWINQSGWLEDKFLQASSKQSQGFNVQTIPVIGTEHYALLPRRLFAYALKNRRIVCVDINNLEFTSANSNAFDTLAINEGYKRMVRSLVSSHLAKRKLEKSYIGTSRVKSQTQDIIQGKGRSLMILLHGVPGVGKTATAEAIAMENHKPLFDITSGDLGLTPKEVEESLTEIFRLAHMWDCVLIFDEADAFLAQRSQLDLQRNALVSVFLRTLEYYNGILFLTTNRLATLDDAFKSRIHLSLYYMPLDDEQMSSIFRMNIRKLKEIEKERARMTNEDEIHILEHRILEFAAQHHEKSATSSRWNGRQIRNAFQIAVSLARYNNDGSANLRPILDDSHFREAEDQFRSNF</sequence>
<protein>
    <submittedName>
        <fullName evidence="1">Uncharacterized protein</fullName>
    </submittedName>
</protein>
<proteinExistence type="predicted"/>
<keyword evidence="2" id="KW-1185">Reference proteome</keyword>
<gene>
    <name evidence="1" type="ORF">ONZ43_g6580</name>
</gene>
<evidence type="ECO:0000313" key="1">
    <source>
        <dbReference type="EMBL" id="KAJ8107927.1"/>
    </source>
</evidence>
<dbReference type="Proteomes" id="UP001153334">
    <property type="component" value="Unassembled WGS sequence"/>
</dbReference>
<accession>A0ACC2HXW6</accession>
<name>A0ACC2HXW6_9PEZI</name>
<dbReference type="EMBL" id="JAPESX010002407">
    <property type="protein sequence ID" value="KAJ8107927.1"/>
    <property type="molecule type" value="Genomic_DNA"/>
</dbReference>
<evidence type="ECO:0000313" key="2">
    <source>
        <dbReference type="Proteomes" id="UP001153334"/>
    </source>
</evidence>
<organism evidence="1 2">
    <name type="scientific">Nemania bipapillata</name>
    <dbReference type="NCBI Taxonomy" id="110536"/>
    <lineage>
        <taxon>Eukaryota</taxon>
        <taxon>Fungi</taxon>
        <taxon>Dikarya</taxon>
        <taxon>Ascomycota</taxon>
        <taxon>Pezizomycotina</taxon>
        <taxon>Sordariomycetes</taxon>
        <taxon>Xylariomycetidae</taxon>
        <taxon>Xylariales</taxon>
        <taxon>Xylariaceae</taxon>
        <taxon>Nemania</taxon>
    </lineage>
</organism>